<dbReference type="Proteomes" id="UP001148737">
    <property type="component" value="Unassembled WGS sequence"/>
</dbReference>
<organism evidence="1 2">
    <name type="scientific">Lecanicillium saksenae</name>
    <dbReference type="NCBI Taxonomy" id="468837"/>
    <lineage>
        <taxon>Eukaryota</taxon>
        <taxon>Fungi</taxon>
        <taxon>Dikarya</taxon>
        <taxon>Ascomycota</taxon>
        <taxon>Pezizomycotina</taxon>
        <taxon>Sordariomycetes</taxon>
        <taxon>Hypocreomycetidae</taxon>
        <taxon>Hypocreales</taxon>
        <taxon>Cordycipitaceae</taxon>
        <taxon>Lecanicillium</taxon>
    </lineage>
</organism>
<accession>A0ACC1QTT9</accession>
<protein>
    <submittedName>
        <fullName evidence="1">Uncharacterized protein</fullName>
    </submittedName>
</protein>
<sequence length="237" mass="27152">MLKIAVLSTGTESIIRNQDLFVCGDEYNYSGPTTSDHITLMRIFEDYSHKCRGYGGDLDEISRYCHDWGIDRVVLEERRSQINELRQRLATNPRLALRHTIDRSPEAILPALVRAFHSNLASGVTGQDFFHTVPDGEKARITRDMRTEMHTDTVGETLKCMEIRYMHGVSHVELEWLVDLPYFRDDDILRGHSIAVGENGQVLQPSLPQSLDSENQALIRIDNELNAEKPEETEDWL</sequence>
<evidence type="ECO:0000313" key="1">
    <source>
        <dbReference type="EMBL" id="KAJ3491658.1"/>
    </source>
</evidence>
<name>A0ACC1QTT9_9HYPO</name>
<dbReference type="EMBL" id="JANAKD010000637">
    <property type="protein sequence ID" value="KAJ3491658.1"/>
    <property type="molecule type" value="Genomic_DNA"/>
</dbReference>
<evidence type="ECO:0000313" key="2">
    <source>
        <dbReference type="Proteomes" id="UP001148737"/>
    </source>
</evidence>
<gene>
    <name evidence="1" type="ORF">NLG97_g5557</name>
</gene>
<comment type="caution">
    <text evidence="1">The sequence shown here is derived from an EMBL/GenBank/DDBJ whole genome shotgun (WGS) entry which is preliminary data.</text>
</comment>
<reference evidence="1" key="1">
    <citation type="submission" date="2022-07" db="EMBL/GenBank/DDBJ databases">
        <title>Genome Sequence of Lecanicillium saksenae.</title>
        <authorList>
            <person name="Buettner E."/>
        </authorList>
    </citation>
    <scope>NUCLEOTIDE SEQUENCE</scope>
    <source>
        <strain evidence="1">VT-O1</strain>
    </source>
</reference>
<proteinExistence type="predicted"/>
<keyword evidence="2" id="KW-1185">Reference proteome</keyword>